<keyword evidence="5" id="KW-0109">Calcium transport</keyword>
<dbReference type="AlphaFoldDB" id="A0AAN7H4T6"/>
<dbReference type="GO" id="GO:2001256">
    <property type="term" value="P:regulation of store-operated calcium entry"/>
    <property type="evidence" value="ECO:0007669"/>
    <property type="project" value="InterPro"/>
</dbReference>
<organism evidence="17 18">
    <name type="scientific">Podospora fimiseda</name>
    <dbReference type="NCBI Taxonomy" id="252190"/>
    <lineage>
        <taxon>Eukaryota</taxon>
        <taxon>Fungi</taxon>
        <taxon>Dikarya</taxon>
        <taxon>Ascomycota</taxon>
        <taxon>Pezizomycotina</taxon>
        <taxon>Sordariomycetes</taxon>
        <taxon>Sordariomycetidae</taxon>
        <taxon>Sordariales</taxon>
        <taxon>Podosporaceae</taxon>
        <taxon>Podospora</taxon>
    </lineage>
</organism>
<evidence type="ECO:0000256" key="2">
    <source>
        <dbReference type="ARBA" id="ARBA00006833"/>
    </source>
</evidence>
<proteinExistence type="inferred from homology"/>
<evidence type="ECO:0000256" key="13">
    <source>
        <dbReference type="ARBA" id="ARBA00031116"/>
    </source>
</evidence>
<name>A0AAN7H4T6_9PEZI</name>
<keyword evidence="11" id="KW-0406">Ion transport</keyword>
<comment type="similarity">
    <text evidence="2">Belongs to the SARAF family.</text>
</comment>
<comment type="subcellular location">
    <subcellularLocation>
        <location evidence="1">Endoplasmic reticulum membrane</location>
        <topology evidence="1">Single-pass type I membrane protein</topology>
    </subcellularLocation>
</comment>
<dbReference type="PANTHER" id="PTHR15929">
    <property type="entry name" value="STORE-OPERATED CALCIUM ENTRY-ASSOCIATED REGULATORY FACTOR"/>
    <property type="match status" value="1"/>
</dbReference>
<dbReference type="EMBL" id="MU865289">
    <property type="protein sequence ID" value="KAK4232053.1"/>
    <property type="molecule type" value="Genomic_DNA"/>
</dbReference>
<dbReference type="InterPro" id="IPR009567">
    <property type="entry name" value="SARAF"/>
</dbReference>
<evidence type="ECO:0000256" key="11">
    <source>
        <dbReference type="ARBA" id="ARBA00023065"/>
    </source>
</evidence>
<keyword evidence="8" id="KW-0256">Endoplasmic reticulum</keyword>
<evidence type="ECO:0000256" key="10">
    <source>
        <dbReference type="ARBA" id="ARBA00022989"/>
    </source>
</evidence>
<evidence type="ECO:0000256" key="5">
    <source>
        <dbReference type="ARBA" id="ARBA00022568"/>
    </source>
</evidence>
<reference evidence="17" key="1">
    <citation type="journal article" date="2023" name="Mol. Phylogenet. Evol.">
        <title>Genome-scale phylogeny and comparative genomics of the fungal order Sordariales.</title>
        <authorList>
            <person name="Hensen N."/>
            <person name="Bonometti L."/>
            <person name="Westerberg I."/>
            <person name="Brannstrom I.O."/>
            <person name="Guillou S."/>
            <person name="Cros-Aarteil S."/>
            <person name="Calhoun S."/>
            <person name="Haridas S."/>
            <person name="Kuo A."/>
            <person name="Mondo S."/>
            <person name="Pangilinan J."/>
            <person name="Riley R."/>
            <person name="LaButti K."/>
            <person name="Andreopoulos B."/>
            <person name="Lipzen A."/>
            <person name="Chen C."/>
            <person name="Yan M."/>
            <person name="Daum C."/>
            <person name="Ng V."/>
            <person name="Clum A."/>
            <person name="Steindorff A."/>
            <person name="Ohm R.A."/>
            <person name="Martin F."/>
            <person name="Silar P."/>
            <person name="Natvig D.O."/>
            <person name="Lalanne C."/>
            <person name="Gautier V."/>
            <person name="Ament-Velasquez S.L."/>
            <person name="Kruys A."/>
            <person name="Hutchinson M.I."/>
            <person name="Powell A.J."/>
            <person name="Barry K."/>
            <person name="Miller A.N."/>
            <person name="Grigoriev I.V."/>
            <person name="Debuchy R."/>
            <person name="Gladieux P."/>
            <person name="Hiltunen Thoren M."/>
            <person name="Johannesson H."/>
        </authorList>
    </citation>
    <scope>NUCLEOTIDE SEQUENCE</scope>
    <source>
        <strain evidence="17">CBS 990.96</strain>
    </source>
</reference>
<keyword evidence="7 16" id="KW-0732">Signal</keyword>
<feature type="chain" id="PRO_5043006518" description="Store-operated calcium entry-associated regulatory factor" evidence="16">
    <location>
        <begin position="23"/>
        <end position="307"/>
    </location>
</feature>
<evidence type="ECO:0000313" key="17">
    <source>
        <dbReference type="EMBL" id="KAK4232053.1"/>
    </source>
</evidence>
<dbReference type="GO" id="GO:0005789">
    <property type="term" value="C:endoplasmic reticulum membrane"/>
    <property type="evidence" value="ECO:0007669"/>
    <property type="project" value="UniProtKB-SubCell"/>
</dbReference>
<sequence length="307" mass="33415">MRSLSTSALFGLALLWSPSVLAARPRDAILLSEVQSLTLRPASMTTGRRTSPVPQLKCVPPNSPICRLPDVSDIQTMRCRNAGSSYTSQDIQWSCTATMPSTLKLGTTNVICEGYDSPDDVYVLKGSCGVEYTLSLTDEGRHKYPDLNRGWGWGKSNSNSYDGEAMGADGYIFWVIFTAVVIWILWGACFGTKRNEARTAAQGRRTTRDDAPPPYSERWDQPSSSSYTRTAQQQQNAGWRPGFWSGMAAGGAAGYAAGARGARNTDSYTRTGTGLFGSGGTREQYYGGSSRADSQHESTGYGETRRR</sequence>
<evidence type="ECO:0000256" key="12">
    <source>
        <dbReference type="ARBA" id="ARBA00023136"/>
    </source>
</evidence>
<evidence type="ECO:0000256" key="1">
    <source>
        <dbReference type="ARBA" id="ARBA00004115"/>
    </source>
</evidence>
<dbReference type="Pfam" id="PF06682">
    <property type="entry name" value="SARAF"/>
    <property type="match status" value="1"/>
</dbReference>
<comment type="caution">
    <text evidence="17">The sequence shown here is derived from an EMBL/GenBank/DDBJ whole genome shotgun (WGS) entry which is preliminary data.</text>
</comment>
<feature type="signal peptide" evidence="16">
    <location>
        <begin position="1"/>
        <end position="22"/>
    </location>
</feature>
<feature type="compositionally biased region" description="Polar residues" evidence="14">
    <location>
        <begin position="221"/>
        <end position="237"/>
    </location>
</feature>
<feature type="transmembrane region" description="Helical" evidence="15">
    <location>
        <begin position="171"/>
        <end position="190"/>
    </location>
</feature>
<evidence type="ECO:0000256" key="14">
    <source>
        <dbReference type="SAM" id="MobiDB-lite"/>
    </source>
</evidence>
<evidence type="ECO:0000256" key="4">
    <source>
        <dbReference type="ARBA" id="ARBA00022448"/>
    </source>
</evidence>
<evidence type="ECO:0000256" key="15">
    <source>
        <dbReference type="SAM" id="Phobius"/>
    </source>
</evidence>
<dbReference type="GO" id="GO:0006816">
    <property type="term" value="P:calcium ion transport"/>
    <property type="evidence" value="ECO:0007669"/>
    <property type="project" value="UniProtKB-KW"/>
</dbReference>
<evidence type="ECO:0000256" key="16">
    <source>
        <dbReference type="SAM" id="SignalP"/>
    </source>
</evidence>
<keyword evidence="10 15" id="KW-1133">Transmembrane helix</keyword>
<evidence type="ECO:0000256" key="8">
    <source>
        <dbReference type="ARBA" id="ARBA00022824"/>
    </source>
</evidence>
<dbReference type="PANTHER" id="PTHR15929:SF0">
    <property type="entry name" value="STORE-OPERATED CALCIUM ENTRY-ASSOCIATED REGULATORY FACTOR"/>
    <property type="match status" value="1"/>
</dbReference>
<feature type="region of interest" description="Disordered" evidence="14">
    <location>
        <begin position="197"/>
        <end position="243"/>
    </location>
</feature>
<keyword evidence="6 15" id="KW-0812">Transmembrane</keyword>
<feature type="region of interest" description="Disordered" evidence="14">
    <location>
        <begin position="260"/>
        <end position="307"/>
    </location>
</feature>
<evidence type="ECO:0000256" key="6">
    <source>
        <dbReference type="ARBA" id="ARBA00022692"/>
    </source>
</evidence>
<keyword evidence="9" id="KW-0106">Calcium</keyword>
<dbReference type="Proteomes" id="UP001301958">
    <property type="component" value="Unassembled WGS sequence"/>
</dbReference>
<evidence type="ECO:0000256" key="9">
    <source>
        <dbReference type="ARBA" id="ARBA00022837"/>
    </source>
</evidence>
<keyword evidence="18" id="KW-1185">Reference proteome</keyword>
<evidence type="ECO:0000256" key="3">
    <source>
        <dbReference type="ARBA" id="ARBA00016584"/>
    </source>
</evidence>
<gene>
    <name evidence="17" type="ORF">QBC38DRAFT_464221</name>
</gene>
<evidence type="ECO:0000256" key="7">
    <source>
        <dbReference type="ARBA" id="ARBA00022729"/>
    </source>
</evidence>
<accession>A0AAN7H4T6</accession>
<evidence type="ECO:0000313" key="18">
    <source>
        <dbReference type="Proteomes" id="UP001301958"/>
    </source>
</evidence>
<protein>
    <recommendedName>
        <fullName evidence="3">Store-operated calcium entry-associated regulatory factor</fullName>
    </recommendedName>
    <alternativeName>
        <fullName evidence="13">Transmembrane protein 66</fullName>
    </alternativeName>
</protein>
<keyword evidence="12 15" id="KW-0472">Membrane</keyword>
<keyword evidence="4" id="KW-0813">Transport</keyword>
<reference evidence="17" key="2">
    <citation type="submission" date="2023-05" db="EMBL/GenBank/DDBJ databases">
        <authorList>
            <consortium name="Lawrence Berkeley National Laboratory"/>
            <person name="Steindorff A."/>
            <person name="Hensen N."/>
            <person name="Bonometti L."/>
            <person name="Westerberg I."/>
            <person name="Brannstrom I.O."/>
            <person name="Guillou S."/>
            <person name="Cros-Aarteil S."/>
            <person name="Calhoun S."/>
            <person name="Haridas S."/>
            <person name="Kuo A."/>
            <person name="Mondo S."/>
            <person name="Pangilinan J."/>
            <person name="Riley R."/>
            <person name="Labutti K."/>
            <person name="Andreopoulos B."/>
            <person name="Lipzen A."/>
            <person name="Chen C."/>
            <person name="Yanf M."/>
            <person name="Daum C."/>
            <person name="Ng V."/>
            <person name="Clum A."/>
            <person name="Ohm R."/>
            <person name="Martin F."/>
            <person name="Silar P."/>
            <person name="Natvig D."/>
            <person name="Lalanne C."/>
            <person name="Gautier V."/>
            <person name="Ament-Velasquez S.L."/>
            <person name="Kruys A."/>
            <person name="Hutchinson M.I."/>
            <person name="Powell A.J."/>
            <person name="Barry K."/>
            <person name="Miller A.N."/>
            <person name="Grigoriev I.V."/>
            <person name="Debuchy R."/>
            <person name="Gladieux P."/>
            <person name="Thoren M.H."/>
            <person name="Johannesson H."/>
        </authorList>
    </citation>
    <scope>NUCLEOTIDE SEQUENCE</scope>
    <source>
        <strain evidence="17">CBS 990.96</strain>
    </source>
</reference>